<dbReference type="InterPro" id="IPR035647">
    <property type="entry name" value="EFG_III/V"/>
</dbReference>
<evidence type="ECO:0000256" key="2">
    <source>
        <dbReference type="ARBA" id="ARBA00022741"/>
    </source>
</evidence>
<dbReference type="InterPro" id="IPR000640">
    <property type="entry name" value="EFG_V-like"/>
</dbReference>
<dbReference type="RefSeq" id="WP_147647637.1">
    <property type="nucleotide sequence ID" value="NZ_CP042806.1"/>
</dbReference>
<dbReference type="SUPFAM" id="SSF50447">
    <property type="entry name" value="Translation proteins"/>
    <property type="match status" value="1"/>
</dbReference>
<dbReference type="Gene3D" id="3.30.230.10">
    <property type="match status" value="1"/>
</dbReference>
<dbReference type="CDD" id="cd04170">
    <property type="entry name" value="EF-G_bact"/>
    <property type="match status" value="1"/>
</dbReference>
<dbReference type="PANTHER" id="PTHR43261:SF6">
    <property type="entry name" value="ELONGATION FACTOR G-LIKE PROTEIN"/>
    <property type="match status" value="1"/>
</dbReference>
<evidence type="ECO:0000313" key="9">
    <source>
        <dbReference type="Proteomes" id="UP000321820"/>
    </source>
</evidence>
<dbReference type="SMART" id="SM00838">
    <property type="entry name" value="EFG_C"/>
    <property type="match status" value="1"/>
</dbReference>
<dbReference type="SUPFAM" id="SSF52540">
    <property type="entry name" value="P-loop containing nucleoside triphosphate hydrolases"/>
    <property type="match status" value="1"/>
</dbReference>
<dbReference type="Pfam" id="PF14492">
    <property type="entry name" value="EFG_III"/>
    <property type="match status" value="1"/>
</dbReference>
<dbReference type="AlphaFoldDB" id="A0A5B9EDS8"/>
<evidence type="ECO:0000256" key="1">
    <source>
        <dbReference type="ARBA" id="ARBA00017872"/>
    </source>
</evidence>
<dbReference type="SUPFAM" id="SSF54211">
    <property type="entry name" value="Ribosomal protein S5 domain 2-like"/>
    <property type="match status" value="1"/>
</dbReference>
<dbReference type="FunFam" id="3.30.70.240:FF:000001">
    <property type="entry name" value="Elongation factor G"/>
    <property type="match status" value="1"/>
</dbReference>
<gene>
    <name evidence="8" type="ORF">FTW19_10810</name>
</gene>
<dbReference type="Gene3D" id="3.30.70.240">
    <property type="match status" value="1"/>
</dbReference>
<dbReference type="Proteomes" id="UP000321820">
    <property type="component" value="Chromosome"/>
</dbReference>
<dbReference type="NCBIfam" id="NF009381">
    <property type="entry name" value="PRK12740.1-5"/>
    <property type="match status" value="1"/>
</dbReference>
<dbReference type="PROSITE" id="PS51722">
    <property type="entry name" value="G_TR_2"/>
    <property type="match status" value="1"/>
</dbReference>
<dbReference type="CDD" id="cd03713">
    <property type="entry name" value="EFG_mtEFG_C"/>
    <property type="match status" value="1"/>
</dbReference>
<evidence type="ECO:0000256" key="5">
    <source>
        <dbReference type="ARBA" id="ARBA00023134"/>
    </source>
</evidence>
<keyword evidence="3 8" id="KW-0251">Elongation factor</keyword>
<dbReference type="PANTHER" id="PTHR43261">
    <property type="entry name" value="TRANSLATION ELONGATION FACTOR G-RELATED"/>
    <property type="match status" value="1"/>
</dbReference>
<dbReference type="GO" id="GO:0005525">
    <property type="term" value="F:GTP binding"/>
    <property type="evidence" value="ECO:0007669"/>
    <property type="project" value="UniProtKB-KW"/>
</dbReference>
<dbReference type="CDD" id="cd16262">
    <property type="entry name" value="EFG_III"/>
    <property type="match status" value="1"/>
</dbReference>
<reference evidence="8 9" key="1">
    <citation type="submission" date="2019-08" db="EMBL/GenBank/DDBJ databases">
        <title>Complete genome sequence of Terriglobus albidus strain ORNL.</title>
        <authorList>
            <person name="Podar M."/>
        </authorList>
    </citation>
    <scope>NUCLEOTIDE SEQUENCE [LARGE SCALE GENOMIC DNA]</scope>
    <source>
        <strain evidence="8 9">ORNL</strain>
    </source>
</reference>
<dbReference type="Pfam" id="PF03764">
    <property type="entry name" value="EFG_IV"/>
    <property type="match status" value="1"/>
</dbReference>
<dbReference type="Pfam" id="PF00679">
    <property type="entry name" value="EFG_C"/>
    <property type="match status" value="1"/>
</dbReference>
<sequence length="721" mass="79821">MKTYQGSEIRNVAVVGHAHSGKTTLISALLHAAKMIDKPGRVEDGTAVTAYDEEEVSRRTTMQNAVAFAEWQGLKINFLDTPGFHMFCHEARAAMLPVESAVVVINAQNGIETVTERVWKFAEEFDLPRVVVINQVDHPKADSHSGREAMLEDMRERWGRQLVPVQLPIVDESGFHGVVDLVTMEAFYYTPDGDGRGKIGEIPGPLHTRAKAAHEALVELVAEGKDELMEEFFREGTIPEQHLITALHEAIREDRIFPVLYTSGGRNVATDHLLDFLKVYAPAPIEREPVAARALKQAVAVQANGHGNGNGNGDGATDEMVLRHVDDQQPLALYVFKTMTDPFSGRISFFKVISGMVKNDATVENYSRKEQERLAHLSVMQGRKAIEVSELHAGDIGAVAKLRVTLTGDTLGAKGQDIFLQPLAMPEPAMTYAIEPKTRADEDKLAPAIHKLMEEDLLIRFFRDPQTNEFLLAGAGQPHIEAIVSKLKRRYHTEVTLKAPKVPYRETIRGRADAQGRHKKQTGGHGQFGDCKIKMEPLARGAGFEFVNDIFGGSIPRQFVPAVEKGILESAARGYLAGYPVVDFKVTLHDGSYHDVDSNEMSFKMAGRLAFRKCMEQAKPALLEPIMHVEIEAPEEFAGPLMGDLNGRRGRVQGMESHGKQTLIKADVPMAEMLSYGTTLTSLTQGRGSFRMEMDHYDIVPQPVAEKILATARRPVEEEEE</sequence>
<protein>
    <recommendedName>
        <fullName evidence="1">Elongation factor G</fullName>
    </recommendedName>
</protein>
<accession>A0A5B9EDS8</accession>
<dbReference type="InterPro" id="IPR020568">
    <property type="entry name" value="Ribosomal_Su5_D2-typ_SF"/>
</dbReference>
<dbReference type="NCBIfam" id="TIGR00231">
    <property type="entry name" value="small_GTP"/>
    <property type="match status" value="1"/>
</dbReference>
<dbReference type="InterPro" id="IPR027417">
    <property type="entry name" value="P-loop_NTPase"/>
</dbReference>
<evidence type="ECO:0000259" key="7">
    <source>
        <dbReference type="PROSITE" id="PS51722"/>
    </source>
</evidence>
<comment type="function">
    <text evidence="6">Catalyzes the GTP-dependent ribosomal translocation step during translation elongation. During this step, the ribosome changes from the pre-translocational (PRE) to the post-translocational (POST) state as the newly formed A-site-bound peptidyl-tRNA and P-site-bound deacylated tRNA move to the P and E sites, respectively. Catalyzes the coordinated movement of the two tRNA molecules, the mRNA and conformational changes in the ribosome.</text>
</comment>
<keyword evidence="2" id="KW-0547">Nucleotide-binding</keyword>
<keyword evidence="9" id="KW-1185">Reference proteome</keyword>
<dbReference type="InterPro" id="IPR035649">
    <property type="entry name" value="EFG_V"/>
</dbReference>
<dbReference type="EMBL" id="CP042806">
    <property type="protein sequence ID" value="QEE28447.1"/>
    <property type="molecule type" value="Genomic_DNA"/>
</dbReference>
<dbReference type="InterPro" id="IPR047872">
    <property type="entry name" value="EFG_IV"/>
</dbReference>
<dbReference type="CDD" id="cd01434">
    <property type="entry name" value="EFG_mtEFG1_IV"/>
    <property type="match status" value="1"/>
</dbReference>
<dbReference type="InterPro" id="IPR009022">
    <property type="entry name" value="EFG_III"/>
</dbReference>
<dbReference type="GO" id="GO:0003746">
    <property type="term" value="F:translation elongation factor activity"/>
    <property type="evidence" value="ECO:0007669"/>
    <property type="project" value="UniProtKB-KW"/>
</dbReference>
<dbReference type="InterPro" id="IPR053905">
    <property type="entry name" value="EF-G-like_DII"/>
</dbReference>
<organism evidence="8 9">
    <name type="scientific">Terriglobus albidus</name>
    <dbReference type="NCBI Taxonomy" id="1592106"/>
    <lineage>
        <taxon>Bacteria</taxon>
        <taxon>Pseudomonadati</taxon>
        <taxon>Acidobacteriota</taxon>
        <taxon>Terriglobia</taxon>
        <taxon>Terriglobales</taxon>
        <taxon>Acidobacteriaceae</taxon>
        <taxon>Terriglobus</taxon>
    </lineage>
</organism>
<keyword evidence="4" id="KW-0648">Protein biosynthesis</keyword>
<dbReference type="InterPro" id="IPR014721">
    <property type="entry name" value="Ribsml_uS5_D2-typ_fold_subgr"/>
</dbReference>
<feature type="domain" description="Tr-type G" evidence="7">
    <location>
        <begin position="7"/>
        <end position="285"/>
    </location>
</feature>
<dbReference type="OrthoDB" id="9804431at2"/>
<proteinExistence type="predicted"/>
<dbReference type="InterPro" id="IPR005517">
    <property type="entry name" value="Transl_elong_EFG/EF2_IV"/>
</dbReference>
<dbReference type="Gene3D" id="3.30.70.870">
    <property type="entry name" value="Elongation Factor G (Translational Gtpase), domain 3"/>
    <property type="match status" value="1"/>
</dbReference>
<dbReference type="KEGG" id="talb:FTW19_10810"/>
<name>A0A5B9EDS8_9BACT</name>
<dbReference type="SUPFAM" id="SSF54980">
    <property type="entry name" value="EF-G C-terminal domain-like"/>
    <property type="match status" value="2"/>
</dbReference>
<dbReference type="Pfam" id="PF00009">
    <property type="entry name" value="GTP_EFTU"/>
    <property type="match status" value="1"/>
</dbReference>
<dbReference type="FunFam" id="3.30.230.10:FF:000003">
    <property type="entry name" value="Elongation factor G"/>
    <property type="match status" value="1"/>
</dbReference>
<dbReference type="NCBIfam" id="NF009891">
    <property type="entry name" value="PRK13351.1-1"/>
    <property type="match status" value="1"/>
</dbReference>
<dbReference type="InterPro" id="IPR000795">
    <property type="entry name" value="T_Tr_GTP-bd_dom"/>
</dbReference>
<evidence type="ECO:0000313" key="8">
    <source>
        <dbReference type="EMBL" id="QEE28447.1"/>
    </source>
</evidence>
<keyword evidence="5" id="KW-0342">GTP-binding</keyword>
<dbReference type="CDD" id="cd04088">
    <property type="entry name" value="EFG_mtEFG_II"/>
    <property type="match status" value="1"/>
</dbReference>
<evidence type="ECO:0000256" key="3">
    <source>
        <dbReference type="ARBA" id="ARBA00022768"/>
    </source>
</evidence>
<dbReference type="SMART" id="SM00889">
    <property type="entry name" value="EFG_IV"/>
    <property type="match status" value="1"/>
</dbReference>
<dbReference type="InterPro" id="IPR005225">
    <property type="entry name" value="Small_GTP-bd"/>
</dbReference>
<dbReference type="Gene3D" id="2.40.30.10">
    <property type="entry name" value="Translation factors"/>
    <property type="match status" value="1"/>
</dbReference>
<evidence type="ECO:0000256" key="4">
    <source>
        <dbReference type="ARBA" id="ARBA00022917"/>
    </source>
</evidence>
<dbReference type="Pfam" id="PF22042">
    <property type="entry name" value="EF-G_D2"/>
    <property type="match status" value="1"/>
</dbReference>
<dbReference type="GO" id="GO:0003924">
    <property type="term" value="F:GTPase activity"/>
    <property type="evidence" value="ECO:0007669"/>
    <property type="project" value="InterPro"/>
</dbReference>
<dbReference type="InterPro" id="IPR041095">
    <property type="entry name" value="EFG_II"/>
</dbReference>
<dbReference type="GO" id="GO:0032790">
    <property type="term" value="P:ribosome disassembly"/>
    <property type="evidence" value="ECO:0007669"/>
    <property type="project" value="TreeGrafter"/>
</dbReference>
<dbReference type="Gene3D" id="3.40.50.300">
    <property type="entry name" value="P-loop containing nucleotide triphosphate hydrolases"/>
    <property type="match status" value="1"/>
</dbReference>
<evidence type="ECO:0000256" key="6">
    <source>
        <dbReference type="ARBA" id="ARBA00024731"/>
    </source>
</evidence>
<dbReference type="InterPro" id="IPR009000">
    <property type="entry name" value="Transl_B-barrel_sf"/>
</dbReference>